<feature type="compositionally biased region" description="Basic residues" evidence="1">
    <location>
        <begin position="43"/>
        <end position="55"/>
    </location>
</feature>
<keyword evidence="3" id="KW-1185">Reference proteome</keyword>
<accession>A0A420WL04</accession>
<dbReference type="AlphaFoldDB" id="A0A420WL04"/>
<feature type="region of interest" description="Disordered" evidence="1">
    <location>
        <begin position="1"/>
        <end position="27"/>
    </location>
</feature>
<comment type="caution">
    <text evidence="2">The sequence shown here is derived from an EMBL/GenBank/DDBJ whole genome shotgun (WGS) entry which is preliminary data.</text>
</comment>
<gene>
    <name evidence="2" type="ORF">DES40_1022</name>
</gene>
<sequence>MTTEFNGTDFTTLDNRTFRPTFEGAQARRPQADFLTGSLIGRRNARRDRRANRAL</sequence>
<dbReference type="Proteomes" id="UP000282211">
    <property type="component" value="Unassembled WGS sequence"/>
</dbReference>
<organism evidence="2 3">
    <name type="scientific">Litorimonas taeanensis</name>
    <dbReference type="NCBI Taxonomy" id="568099"/>
    <lineage>
        <taxon>Bacteria</taxon>
        <taxon>Pseudomonadati</taxon>
        <taxon>Pseudomonadota</taxon>
        <taxon>Alphaproteobacteria</taxon>
        <taxon>Maricaulales</taxon>
        <taxon>Robiginitomaculaceae</taxon>
    </lineage>
</organism>
<evidence type="ECO:0000313" key="2">
    <source>
        <dbReference type="EMBL" id="RKQ71694.1"/>
    </source>
</evidence>
<feature type="compositionally biased region" description="Polar residues" evidence="1">
    <location>
        <begin position="1"/>
        <end position="15"/>
    </location>
</feature>
<reference evidence="2 3" key="1">
    <citation type="submission" date="2018-10" db="EMBL/GenBank/DDBJ databases">
        <title>Genomic Encyclopedia of Type Strains, Phase IV (KMG-IV): sequencing the most valuable type-strain genomes for metagenomic binning, comparative biology and taxonomic classification.</title>
        <authorList>
            <person name="Goeker M."/>
        </authorList>
    </citation>
    <scope>NUCLEOTIDE SEQUENCE [LARGE SCALE GENOMIC DNA]</scope>
    <source>
        <strain evidence="2 3">DSM 22008</strain>
    </source>
</reference>
<name>A0A420WL04_9PROT</name>
<dbReference type="RefSeq" id="WP_170144890.1">
    <property type="nucleotide sequence ID" value="NZ_RBII01000001.1"/>
</dbReference>
<evidence type="ECO:0000256" key="1">
    <source>
        <dbReference type="SAM" id="MobiDB-lite"/>
    </source>
</evidence>
<dbReference type="InParanoid" id="A0A420WL04"/>
<dbReference type="EMBL" id="RBII01000001">
    <property type="protein sequence ID" value="RKQ71694.1"/>
    <property type="molecule type" value="Genomic_DNA"/>
</dbReference>
<feature type="region of interest" description="Disordered" evidence="1">
    <location>
        <begin position="36"/>
        <end position="55"/>
    </location>
</feature>
<protein>
    <submittedName>
        <fullName evidence="2">Uncharacterized protein</fullName>
    </submittedName>
</protein>
<evidence type="ECO:0000313" key="3">
    <source>
        <dbReference type="Proteomes" id="UP000282211"/>
    </source>
</evidence>
<proteinExistence type="predicted"/>